<organism evidence="3 4">
    <name type="scientific">Mycobacterium kansasii</name>
    <dbReference type="NCBI Taxonomy" id="1768"/>
    <lineage>
        <taxon>Bacteria</taxon>
        <taxon>Bacillati</taxon>
        <taxon>Actinomycetota</taxon>
        <taxon>Actinomycetes</taxon>
        <taxon>Mycobacteriales</taxon>
        <taxon>Mycobacteriaceae</taxon>
        <taxon>Mycobacterium</taxon>
    </lineage>
</organism>
<evidence type="ECO:0000313" key="3">
    <source>
        <dbReference type="EMBL" id="OOK77158.1"/>
    </source>
</evidence>
<feature type="domain" description="DNA ligase D 3'-phosphoesterase" evidence="2">
    <location>
        <begin position="43"/>
        <end position="141"/>
    </location>
</feature>
<dbReference type="Proteomes" id="UP000188532">
    <property type="component" value="Unassembled WGS sequence"/>
</dbReference>
<reference evidence="3 4" key="1">
    <citation type="submission" date="2017-02" db="EMBL/GenBank/DDBJ databases">
        <title>Complete genome sequences of Mycobacterium kansasii strains isolated from rhesus macaques.</title>
        <authorList>
            <person name="Panda A."/>
            <person name="Nagaraj S."/>
            <person name="Zhao X."/>
            <person name="Tettelin H."/>
            <person name="Detolla L.J."/>
        </authorList>
    </citation>
    <scope>NUCLEOTIDE SEQUENCE [LARGE SCALE GENOMIC DNA]</scope>
    <source>
        <strain evidence="3 4">11-3469</strain>
    </source>
</reference>
<proteinExistence type="predicted"/>
<evidence type="ECO:0000259" key="2">
    <source>
        <dbReference type="Pfam" id="PF13298"/>
    </source>
</evidence>
<dbReference type="EMBL" id="MVBN01000003">
    <property type="protein sequence ID" value="OOK77158.1"/>
    <property type="molecule type" value="Genomic_DNA"/>
</dbReference>
<dbReference type="STRING" id="1768.B1T50_28190"/>
<dbReference type="GeneID" id="29699880"/>
<dbReference type="GO" id="GO:0016874">
    <property type="term" value="F:ligase activity"/>
    <property type="evidence" value="ECO:0007669"/>
    <property type="project" value="UniProtKB-KW"/>
</dbReference>
<comment type="caution">
    <text evidence="3">The sequence shown here is derived from an EMBL/GenBank/DDBJ whole genome shotgun (WGS) entry which is preliminary data.</text>
</comment>
<dbReference type="PANTHER" id="PTHR39465:SF1">
    <property type="entry name" value="DNA LIGASE D 3'-PHOSPHOESTERASE DOMAIN-CONTAINING PROTEIN"/>
    <property type="match status" value="1"/>
</dbReference>
<evidence type="ECO:0000256" key="1">
    <source>
        <dbReference type="SAM" id="MobiDB-lite"/>
    </source>
</evidence>
<gene>
    <name evidence="3" type="ORF">BZL29_3354</name>
</gene>
<dbReference type="AlphaFoldDB" id="A0A1V3XDJ2"/>
<dbReference type="PANTHER" id="PTHR39465">
    <property type="entry name" value="DNA LIGASE D, 3'-PHOSPHOESTERASE DOMAIN"/>
    <property type="match status" value="1"/>
</dbReference>
<sequence length="185" mass="20859">MQLSEYRRMGLPGAITVRRAAPGGRHRPKKLTTGKGPRFVIRHHVAHSDHYDLSLEIDGMLVCWAIPRSPSTDPKDKRMALRTEDHPVQYATFEAARGVIVWDHGTYANMTGHDMIKGLERGHLWFHLHGRTLCGGYALTRIREGEDETWLLTKRNDAVQPDARPKLGLNQPEAVLSGRTPDEPS</sequence>
<dbReference type="RefSeq" id="WP_023373693.1">
    <property type="nucleotide sequence ID" value="NZ_BLYZ01000001.1"/>
</dbReference>
<dbReference type="Pfam" id="PF13298">
    <property type="entry name" value="LigD_N"/>
    <property type="match status" value="1"/>
</dbReference>
<name>A0A1V3XDJ2_MYCKA</name>
<accession>A0A1V3XDJ2</accession>
<feature type="region of interest" description="Disordered" evidence="1">
    <location>
        <begin position="161"/>
        <end position="185"/>
    </location>
</feature>
<keyword evidence="3" id="KW-0436">Ligase</keyword>
<evidence type="ECO:0000313" key="4">
    <source>
        <dbReference type="Proteomes" id="UP000188532"/>
    </source>
</evidence>
<dbReference type="InterPro" id="IPR014144">
    <property type="entry name" value="LigD_PE_domain"/>
</dbReference>
<protein>
    <submittedName>
        <fullName evidence="3">DNA polymerase Ligase family protein</fullName>
    </submittedName>
</protein>